<accession>A0A6A6W4I6</accession>
<proteinExistence type="predicted"/>
<dbReference type="AlphaFoldDB" id="A0A6A6W4I6"/>
<protein>
    <submittedName>
        <fullName evidence="1">Uncharacterized protein</fullName>
    </submittedName>
</protein>
<dbReference type="GeneID" id="54485213"/>
<dbReference type="EMBL" id="ML996573">
    <property type="protein sequence ID" value="KAF2757782.1"/>
    <property type="molecule type" value="Genomic_DNA"/>
</dbReference>
<organism evidence="1 2">
    <name type="scientific">Pseudovirgaria hyperparasitica</name>
    <dbReference type="NCBI Taxonomy" id="470096"/>
    <lineage>
        <taxon>Eukaryota</taxon>
        <taxon>Fungi</taxon>
        <taxon>Dikarya</taxon>
        <taxon>Ascomycota</taxon>
        <taxon>Pezizomycotina</taxon>
        <taxon>Dothideomycetes</taxon>
        <taxon>Dothideomycetes incertae sedis</taxon>
        <taxon>Acrospermales</taxon>
        <taxon>Acrospermaceae</taxon>
        <taxon>Pseudovirgaria</taxon>
    </lineage>
</organism>
<dbReference type="RefSeq" id="XP_033600233.1">
    <property type="nucleotide sequence ID" value="XM_033744159.1"/>
</dbReference>
<evidence type="ECO:0000313" key="2">
    <source>
        <dbReference type="Proteomes" id="UP000799437"/>
    </source>
</evidence>
<reference evidence="1" key="1">
    <citation type="journal article" date="2020" name="Stud. Mycol.">
        <title>101 Dothideomycetes genomes: a test case for predicting lifestyles and emergence of pathogens.</title>
        <authorList>
            <person name="Haridas S."/>
            <person name="Albert R."/>
            <person name="Binder M."/>
            <person name="Bloem J."/>
            <person name="Labutti K."/>
            <person name="Salamov A."/>
            <person name="Andreopoulos B."/>
            <person name="Baker S."/>
            <person name="Barry K."/>
            <person name="Bills G."/>
            <person name="Bluhm B."/>
            <person name="Cannon C."/>
            <person name="Castanera R."/>
            <person name="Culley D."/>
            <person name="Daum C."/>
            <person name="Ezra D."/>
            <person name="Gonzalez J."/>
            <person name="Henrissat B."/>
            <person name="Kuo A."/>
            <person name="Liang C."/>
            <person name="Lipzen A."/>
            <person name="Lutzoni F."/>
            <person name="Magnuson J."/>
            <person name="Mondo S."/>
            <person name="Nolan M."/>
            <person name="Ohm R."/>
            <person name="Pangilinan J."/>
            <person name="Park H.-J."/>
            <person name="Ramirez L."/>
            <person name="Alfaro M."/>
            <person name="Sun H."/>
            <person name="Tritt A."/>
            <person name="Yoshinaga Y."/>
            <person name="Zwiers L.-H."/>
            <person name="Turgeon B."/>
            <person name="Goodwin S."/>
            <person name="Spatafora J."/>
            <person name="Crous P."/>
            <person name="Grigoriev I."/>
        </authorList>
    </citation>
    <scope>NUCLEOTIDE SEQUENCE</scope>
    <source>
        <strain evidence="1">CBS 121739</strain>
    </source>
</reference>
<gene>
    <name evidence="1" type="ORF">EJ05DRAFT_476992</name>
</gene>
<evidence type="ECO:0000313" key="1">
    <source>
        <dbReference type="EMBL" id="KAF2757782.1"/>
    </source>
</evidence>
<dbReference type="Proteomes" id="UP000799437">
    <property type="component" value="Unassembled WGS sequence"/>
</dbReference>
<keyword evidence="2" id="KW-1185">Reference proteome</keyword>
<name>A0A6A6W4I6_9PEZI</name>
<sequence length="54" mass="5936">MNAATLRWTNANRGRCSWTMVFVCVCVNQCCVYGLPAHVQAQLSSADHHQLGSV</sequence>